<evidence type="ECO:0000313" key="5">
    <source>
        <dbReference type="Proteomes" id="UP000054248"/>
    </source>
</evidence>
<name>A0A0C3LLS1_9AGAM</name>
<dbReference type="AlphaFoldDB" id="A0A0C3LLS1"/>
<protein>
    <recommendedName>
        <fullName evidence="3">Mug135-like C-terminal domain-containing protein</fullName>
    </recommendedName>
</protein>
<gene>
    <name evidence="4" type="ORF">M407DRAFT_119256</name>
</gene>
<keyword evidence="2" id="KW-0175">Coiled coil</keyword>
<evidence type="ECO:0000256" key="2">
    <source>
        <dbReference type="SAM" id="Coils"/>
    </source>
</evidence>
<organism evidence="4 5">
    <name type="scientific">Tulasnella calospora MUT 4182</name>
    <dbReference type="NCBI Taxonomy" id="1051891"/>
    <lineage>
        <taxon>Eukaryota</taxon>
        <taxon>Fungi</taxon>
        <taxon>Dikarya</taxon>
        <taxon>Basidiomycota</taxon>
        <taxon>Agaricomycotina</taxon>
        <taxon>Agaricomycetes</taxon>
        <taxon>Cantharellales</taxon>
        <taxon>Tulasnellaceae</taxon>
        <taxon>Tulasnella</taxon>
    </lineage>
</organism>
<keyword evidence="5" id="KW-1185">Reference proteome</keyword>
<dbReference type="HOGENOM" id="CLU_1344118_0_0_1"/>
<dbReference type="EMBL" id="KN823113">
    <property type="protein sequence ID" value="KIO22292.1"/>
    <property type="molecule type" value="Genomic_DNA"/>
</dbReference>
<sequence length="204" mass="23503">MSDKNPPLQVSELGQLHVYRAEIVSKIQAREATLEPQPGSNEAVLAALREMREEMREMREEMREADANILTRLTTVETKLTTVETKLNTVETNLKSEFKTFRTTIGLWSRPAAQRFNRESVLDTDFQAVPYPSGEFPDNEIMAHLRSRDSISNLDMNTLTKICKDYGIRYPRMLVARNEVTMKRQLINYLCGLPYRTEDVEGDN</sequence>
<reference evidence="5" key="2">
    <citation type="submission" date="2015-01" db="EMBL/GenBank/DDBJ databases">
        <title>Evolutionary Origins and Diversification of the Mycorrhizal Mutualists.</title>
        <authorList>
            <consortium name="DOE Joint Genome Institute"/>
            <consortium name="Mycorrhizal Genomics Consortium"/>
            <person name="Kohler A."/>
            <person name="Kuo A."/>
            <person name="Nagy L.G."/>
            <person name="Floudas D."/>
            <person name="Copeland A."/>
            <person name="Barry K.W."/>
            <person name="Cichocki N."/>
            <person name="Veneault-Fourrey C."/>
            <person name="LaButti K."/>
            <person name="Lindquist E.A."/>
            <person name="Lipzen A."/>
            <person name="Lundell T."/>
            <person name="Morin E."/>
            <person name="Murat C."/>
            <person name="Riley R."/>
            <person name="Ohm R."/>
            <person name="Sun H."/>
            <person name="Tunlid A."/>
            <person name="Henrissat B."/>
            <person name="Grigoriev I.V."/>
            <person name="Hibbett D.S."/>
            <person name="Martin F."/>
        </authorList>
    </citation>
    <scope>NUCLEOTIDE SEQUENCE [LARGE SCALE GENOMIC DNA]</scope>
    <source>
        <strain evidence="5">MUT 4182</strain>
    </source>
</reference>
<evidence type="ECO:0000313" key="4">
    <source>
        <dbReference type="EMBL" id="KIO22292.1"/>
    </source>
</evidence>
<comment type="similarity">
    <text evidence="1">Belongs to the UPF0612 family.</text>
</comment>
<evidence type="ECO:0000256" key="1">
    <source>
        <dbReference type="ARBA" id="ARBA00005788"/>
    </source>
</evidence>
<feature type="domain" description="Mug135-like C-terminal" evidence="3">
    <location>
        <begin position="117"/>
        <end position="189"/>
    </location>
</feature>
<proteinExistence type="inferred from homology"/>
<dbReference type="InterPro" id="IPR013902">
    <property type="entry name" value="Mug135-like_C"/>
</dbReference>
<dbReference type="OrthoDB" id="3263489at2759"/>
<dbReference type="Proteomes" id="UP000054248">
    <property type="component" value="Unassembled WGS sequence"/>
</dbReference>
<dbReference type="Pfam" id="PF08593">
    <property type="entry name" value="Mug135_C"/>
    <property type="match status" value="1"/>
</dbReference>
<reference evidence="4 5" key="1">
    <citation type="submission" date="2014-04" db="EMBL/GenBank/DDBJ databases">
        <authorList>
            <consortium name="DOE Joint Genome Institute"/>
            <person name="Kuo A."/>
            <person name="Girlanda M."/>
            <person name="Perotto S."/>
            <person name="Kohler A."/>
            <person name="Nagy L.G."/>
            <person name="Floudas D."/>
            <person name="Copeland A."/>
            <person name="Barry K.W."/>
            <person name="Cichocki N."/>
            <person name="Veneault-Fourrey C."/>
            <person name="LaButti K."/>
            <person name="Lindquist E.A."/>
            <person name="Lipzen A."/>
            <person name="Lundell T."/>
            <person name="Morin E."/>
            <person name="Murat C."/>
            <person name="Sun H."/>
            <person name="Tunlid A."/>
            <person name="Henrissat B."/>
            <person name="Grigoriev I.V."/>
            <person name="Hibbett D.S."/>
            <person name="Martin F."/>
            <person name="Nordberg H.P."/>
            <person name="Cantor M.N."/>
            <person name="Hua S.X."/>
        </authorList>
    </citation>
    <scope>NUCLEOTIDE SEQUENCE [LARGE SCALE GENOMIC DNA]</scope>
    <source>
        <strain evidence="4 5">MUT 4182</strain>
    </source>
</reference>
<evidence type="ECO:0000259" key="3">
    <source>
        <dbReference type="Pfam" id="PF08593"/>
    </source>
</evidence>
<accession>A0A0C3LLS1</accession>
<feature type="coiled-coil region" evidence="2">
    <location>
        <begin position="41"/>
        <end position="68"/>
    </location>
</feature>